<dbReference type="Proteomes" id="UP001620234">
    <property type="component" value="Unassembled WGS sequence"/>
</dbReference>
<comment type="caution">
    <text evidence="1">The sequence shown here is derived from an EMBL/GenBank/DDBJ whole genome shotgun (WGS) entry which is preliminary data.</text>
</comment>
<evidence type="ECO:0000313" key="1">
    <source>
        <dbReference type="EMBL" id="MFK4001701.1"/>
    </source>
</evidence>
<reference evidence="1 2" key="1">
    <citation type="submission" date="2024-11" db="EMBL/GenBank/DDBJ databases">
        <title>The Natural Products Discovery Center: Release of the First 8490 Sequenced Strains for Exploring Actinobacteria Biosynthetic Diversity.</title>
        <authorList>
            <person name="Kalkreuter E."/>
            <person name="Kautsar S.A."/>
            <person name="Yang D."/>
            <person name="Bader C.D."/>
            <person name="Teijaro C.N."/>
            <person name="Fluegel L."/>
            <person name="Davis C.M."/>
            <person name="Simpson J.R."/>
            <person name="Lauterbach L."/>
            <person name="Steele A.D."/>
            <person name="Gui C."/>
            <person name="Meng S."/>
            <person name="Li G."/>
            <person name="Viehrig K."/>
            <person name="Ye F."/>
            <person name="Su P."/>
            <person name="Kiefer A.F."/>
            <person name="Nichols A."/>
            <person name="Cepeda A.J."/>
            <person name="Yan W."/>
            <person name="Fan B."/>
            <person name="Jiang Y."/>
            <person name="Adhikari A."/>
            <person name="Zheng C.-J."/>
            <person name="Schuster L."/>
            <person name="Cowan T.M."/>
            <person name="Smanski M.J."/>
            <person name="Chevrette M.G."/>
            <person name="De Carvalho L.P.S."/>
            <person name="Shen B."/>
        </authorList>
    </citation>
    <scope>NUCLEOTIDE SEQUENCE [LARGE SCALE GENOMIC DNA]</scope>
    <source>
        <strain evidence="1 2">NPDC077433</strain>
    </source>
</reference>
<evidence type="ECO:0000313" key="2">
    <source>
        <dbReference type="Proteomes" id="UP001620234"/>
    </source>
</evidence>
<gene>
    <name evidence="1" type="ORF">ACI2I3_10175</name>
</gene>
<protein>
    <submittedName>
        <fullName evidence="1">Uncharacterized protein</fullName>
    </submittedName>
</protein>
<dbReference type="EMBL" id="JBJDPD010000020">
    <property type="protein sequence ID" value="MFK4001701.1"/>
    <property type="molecule type" value="Genomic_DNA"/>
</dbReference>
<proteinExistence type="predicted"/>
<accession>A0ABW8L9V9</accession>
<organism evidence="1 2">
    <name type="scientific">Psychrobacter namhaensis</name>
    <dbReference type="NCBI Taxonomy" id="292734"/>
    <lineage>
        <taxon>Bacteria</taxon>
        <taxon>Pseudomonadati</taxon>
        <taxon>Pseudomonadota</taxon>
        <taxon>Gammaproteobacteria</taxon>
        <taxon>Moraxellales</taxon>
        <taxon>Moraxellaceae</taxon>
        <taxon>Psychrobacter</taxon>
    </lineage>
</organism>
<keyword evidence="2" id="KW-1185">Reference proteome</keyword>
<sequence>MAIADKLALLADTKEQLRIALGMSKDAAFSDYVNSPLINYSLIALFVDNPQGVLYEPWDTSTLYQDAARTIPVTKSGDPVRVMLDKSGNGNHAIAPSSSARPIYRTDGILHWLEPDGVDDYFDSITLVPYVGGDFFISTPMAITGGQSTAGIWRFLREGGSATAPSDNYLESYSFSPYTAKRALQRYPSSITFYDEASARPASGTNHVSWVSNNAIGAKTQVMPTQPSPTNLGVKNLSSGNATLSLFRGYSGQFMKGRFYGFVWVSGAVESVARDKTNAYLAAKAGVTI</sequence>
<dbReference type="RefSeq" id="WP_404672283.1">
    <property type="nucleotide sequence ID" value="NZ_JBJDPD010000020.1"/>
</dbReference>
<name>A0ABW8L9V9_9GAMM</name>